<accession>A0A0J7XIZ2</accession>
<gene>
    <name evidence="1" type="ORF">V473_23560</name>
</gene>
<name>A0A0J7XIZ2_9SPHN</name>
<dbReference type="AlphaFoldDB" id="A0A0J7XIZ2"/>
<protein>
    <submittedName>
        <fullName evidence="1">Uncharacterized protein</fullName>
    </submittedName>
</protein>
<keyword evidence="2" id="KW-1185">Reference proteome</keyword>
<proteinExistence type="predicted"/>
<reference evidence="1 2" key="1">
    <citation type="journal article" date="2015" name="G3 (Bethesda)">
        <title>Insights into Ongoing Evolution of the Hexachlorocyclohexane Catabolic Pathway from Comparative Genomics of Ten Sphingomonadaceae Strains.</title>
        <authorList>
            <person name="Pearce S.L."/>
            <person name="Oakeshott J.G."/>
            <person name="Pandey G."/>
        </authorList>
    </citation>
    <scope>NUCLEOTIDE SEQUENCE [LARGE SCALE GENOMIC DNA]</scope>
    <source>
        <strain evidence="1 2">LL01</strain>
    </source>
</reference>
<dbReference type="PATRIC" id="fig|1420583.3.peg.4524"/>
<evidence type="ECO:0000313" key="1">
    <source>
        <dbReference type="EMBL" id="KMS51614.1"/>
    </source>
</evidence>
<dbReference type="EMBL" id="JACT01000009">
    <property type="protein sequence ID" value="KMS51614.1"/>
    <property type="molecule type" value="Genomic_DNA"/>
</dbReference>
<sequence>MTPLRHLDRDTRRARLLAARTRPMGGINRKGILRGDWDGGTVVRQFRAGEGQWRGLAPYATPQQPESA</sequence>
<evidence type="ECO:0000313" key="2">
    <source>
        <dbReference type="Proteomes" id="UP000052232"/>
    </source>
</evidence>
<dbReference type="RefSeq" id="WP_066609311.1">
    <property type="nucleotide sequence ID" value="NZ_KQ130440.1"/>
</dbReference>
<dbReference type="STRING" id="1420583.V473_23560"/>
<dbReference type="Proteomes" id="UP000052232">
    <property type="component" value="Unassembled WGS sequence"/>
</dbReference>
<organism evidence="1 2">
    <name type="scientific">Sphingobium cupriresistens LL01</name>
    <dbReference type="NCBI Taxonomy" id="1420583"/>
    <lineage>
        <taxon>Bacteria</taxon>
        <taxon>Pseudomonadati</taxon>
        <taxon>Pseudomonadota</taxon>
        <taxon>Alphaproteobacteria</taxon>
        <taxon>Sphingomonadales</taxon>
        <taxon>Sphingomonadaceae</taxon>
        <taxon>Sphingobium</taxon>
    </lineage>
</organism>
<comment type="caution">
    <text evidence="1">The sequence shown here is derived from an EMBL/GenBank/DDBJ whole genome shotgun (WGS) entry which is preliminary data.</text>
</comment>